<evidence type="ECO:0000256" key="1">
    <source>
        <dbReference type="SAM" id="Phobius"/>
    </source>
</evidence>
<dbReference type="HOGENOM" id="CLU_183941_2_0_1"/>
<protein>
    <recommendedName>
        <fullName evidence="4">NADH-ubiquinone oxidoreductase B15 subunit</fullName>
    </recommendedName>
</protein>
<comment type="caution">
    <text evidence="2">The sequence shown here is derived from an EMBL/GenBank/DDBJ whole genome shotgun (WGS) entry which is preliminary data.</text>
</comment>
<dbReference type="EMBL" id="AHHD01000453">
    <property type="protein sequence ID" value="EKG12293.1"/>
    <property type="molecule type" value="Genomic_DNA"/>
</dbReference>
<accession>K2RCL7</accession>
<gene>
    <name evidence="2" type="ORF">MPH_10598</name>
</gene>
<dbReference type="VEuPathDB" id="FungiDB:MPH_10598"/>
<dbReference type="Proteomes" id="UP000007129">
    <property type="component" value="Unassembled WGS sequence"/>
</dbReference>
<sequence length="80" mass="9199">MAGDHHILHEDPALVKYANLSPNRYKYFRWTPKTAWISFWVAVAVPSVVGIIAYRTDADTAVQGKYEFRGKRRGDAIKEF</sequence>
<keyword evidence="1" id="KW-1133">Transmembrane helix</keyword>
<dbReference type="STRING" id="1126212.K2RCL7"/>
<keyword evidence="1" id="KW-0812">Transmembrane</keyword>
<dbReference type="PANTHER" id="PTHR39476:SF1">
    <property type="entry name" value="NADH DEHYDROGENASE [UBIQUINONE] 1 BETA SUBCOMPLEX SUBUNIT 4"/>
    <property type="match status" value="1"/>
</dbReference>
<evidence type="ECO:0000313" key="3">
    <source>
        <dbReference type="Proteomes" id="UP000007129"/>
    </source>
</evidence>
<reference evidence="2 3" key="1">
    <citation type="journal article" date="2012" name="BMC Genomics">
        <title>Tools to kill: Genome of one of the most destructive plant pathogenic fungi Macrophomina phaseolina.</title>
        <authorList>
            <person name="Islam M.S."/>
            <person name="Haque M.S."/>
            <person name="Islam M.M."/>
            <person name="Emdad E.M."/>
            <person name="Halim A."/>
            <person name="Hossen Q.M.M."/>
            <person name="Hossain M.Z."/>
            <person name="Ahmed B."/>
            <person name="Rahim S."/>
            <person name="Rahman M.S."/>
            <person name="Alam M.M."/>
            <person name="Hou S."/>
            <person name="Wan X."/>
            <person name="Saito J.A."/>
            <person name="Alam M."/>
        </authorList>
    </citation>
    <scope>NUCLEOTIDE SEQUENCE [LARGE SCALE GENOMIC DNA]</scope>
    <source>
        <strain evidence="2 3">MS6</strain>
    </source>
</reference>
<proteinExistence type="predicted"/>
<dbReference type="eggNOG" id="ENOG502S8RT">
    <property type="taxonomic scope" value="Eukaryota"/>
</dbReference>
<dbReference type="OrthoDB" id="15108at2759"/>
<organism evidence="2 3">
    <name type="scientific">Macrophomina phaseolina (strain MS6)</name>
    <name type="common">Charcoal rot fungus</name>
    <dbReference type="NCBI Taxonomy" id="1126212"/>
    <lineage>
        <taxon>Eukaryota</taxon>
        <taxon>Fungi</taxon>
        <taxon>Dikarya</taxon>
        <taxon>Ascomycota</taxon>
        <taxon>Pezizomycotina</taxon>
        <taxon>Dothideomycetes</taxon>
        <taxon>Dothideomycetes incertae sedis</taxon>
        <taxon>Botryosphaeriales</taxon>
        <taxon>Botryosphaeriaceae</taxon>
        <taxon>Macrophomina</taxon>
    </lineage>
</organism>
<name>K2RCL7_MACPH</name>
<feature type="transmembrane region" description="Helical" evidence="1">
    <location>
        <begin position="35"/>
        <end position="54"/>
    </location>
</feature>
<evidence type="ECO:0008006" key="4">
    <source>
        <dbReference type="Google" id="ProtNLM"/>
    </source>
</evidence>
<dbReference type="InParanoid" id="K2RCL7"/>
<evidence type="ECO:0000313" key="2">
    <source>
        <dbReference type="EMBL" id="EKG12293.1"/>
    </source>
</evidence>
<keyword evidence="1" id="KW-0472">Membrane</keyword>
<dbReference type="AlphaFoldDB" id="K2RCL7"/>
<dbReference type="PANTHER" id="PTHR39476">
    <property type="entry name" value="NADH:UBIQUINONE OXIDOREDUCTASE 6.6KD SUBUNIT"/>
    <property type="match status" value="1"/>
</dbReference>